<dbReference type="PANTHER" id="PTHR12697:SF5">
    <property type="entry name" value="DEOXYHYPUSINE HYDROXYLASE"/>
    <property type="match status" value="1"/>
</dbReference>
<protein>
    <submittedName>
        <fullName evidence="3">HEAT repeat domain-containing protein</fullName>
    </submittedName>
</protein>
<reference evidence="3 4" key="1">
    <citation type="journal article" date="2019" name="Int. J. Syst. Evol. Microbiol.">
        <title>The Global Catalogue of Microorganisms (GCM) 10K type strain sequencing project: providing services to taxonomists for standard genome sequencing and annotation.</title>
        <authorList>
            <consortium name="The Broad Institute Genomics Platform"/>
            <consortium name="The Broad Institute Genome Sequencing Center for Infectious Disease"/>
            <person name="Wu L."/>
            <person name="Ma J."/>
        </authorList>
    </citation>
    <scope>NUCLEOTIDE SEQUENCE [LARGE SCALE GENOMIC DNA]</scope>
    <source>
        <strain evidence="3 4">IBRC-M 10256</strain>
    </source>
</reference>
<dbReference type="Pfam" id="PF13646">
    <property type="entry name" value="HEAT_2"/>
    <property type="match status" value="1"/>
</dbReference>
<evidence type="ECO:0000256" key="1">
    <source>
        <dbReference type="SAM" id="Coils"/>
    </source>
</evidence>
<feature type="compositionally biased region" description="Acidic residues" evidence="2">
    <location>
        <begin position="38"/>
        <end position="55"/>
    </location>
</feature>
<feature type="compositionally biased region" description="Basic and acidic residues" evidence="2">
    <location>
        <begin position="56"/>
        <end position="65"/>
    </location>
</feature>
<dbReference type="AlphaFoldDB" id="A0ABD5NK60"/>
<organism evidence="3 4">
    <name type="scientific">Halovivax cerinus</name>
    <dbReference type="NCBI Taxonomy" id="1487865"/>
    <lineage>
        <taxon>Archaea</taxon>
        <taxon>Methanobacteriati</taxon>
        <taxon>Methanobacteriota</taxon>
        <taxon>Stenosarchaea group</taxon>
        <taxon>Halobacteria</taxon>
        <taxon>Halobacteriales</taxon>
        <taxon>Natrialbaceae</taxon>
        <taxon>Halovivax</taxon>
    </lineage>
</organism>
<feature type="compositionally biased region" description="Acidic residues" evidence="2">
    <location>
        <begin position="69"/>
        <end position="86"/>
    </location>
</feature>
<dbReference type="SMART" id="SM00567">
    <property type="entry name" value="EZ_HEAT"/>
    <property type="match status" value="4"/>
</dbReference>
<dbReference type="InterPro" id="IPR016024">
    <property type="entry name" value="ARM-type_fold"/>
</dbReference>
<dbReference type="InterPro" id="IPR004155">
    <property type="entry name" value="PBS_lyase_HEAT"/>
</dbReference>
<evidence type="ECO:0000313" key="4">
    <source>
        <dbReference type="Proteomes" id="UP001595846"/>
    </source>
</evidence>
<evidence type="ECO:0000256" key="2">
    <source>
        <dbReference type="SAM" id="MobiDB-lite"/>
    </source>
</evidence>
<name>A0ABD5NK60_9EURY</name>
<gene>
    <name evidence="3" type="ORF">ACFOUR_02075</name>
</gene>
<dbReference type="EMBL" id="JBHSAQ010000001">
    <property type="protein sequence ID" value="MFC3957160.1"/>
    <property type="molecule type" value="Genomic_DNA"/>
</dbReference>
<comment type="caution">
    <text evidence="3">The sequence shown here is derived from an EMBL/GenBank/DDBJ whole genome shotgun (WGS) entry which is preliminary data.</text>
</comment>
<feature type="region of interest" description="Disordered" evidence="2">
    <location>
        <begin position="38"/>
        <end position="115"/>
    </location>
</feature>
<dbReference type="RefSeq" id="WP_256531910.1">
    <property type="nucleotide sequence ID" value="NZ_CP101824.1"/>
</dbReference>
<dbReference type="PANTHER" id="PTHR12697">
    <property type="entry name" value="PBS LYASE HEAT-LIKE PROTEIN"/>
    <property type="match status" value="1"/>
</dbReference>
<keyword evidence="4" id="KW-1185">Reference proteome</keyword>
<keyword evidence="1" id="KW-0175">Coiled coil</keyword>
<dbReference type="InterPro" id="IPR011989">
    <property type="entry name" value="ARM-like"/>
</dbReference>
<feature type="compositionally biased region" description="Acidic residues" evidence="2">
    <location>
        <begin position="175"/>
        <end position="188"/>
    </location>
</feature>
<feature type="compositionally biased region" description="Acidic residues" evidence="2">
    <location>
        <begin position="94"/>
        <end position="107"/>
    </location>
</feature>
<accession>A0ABD5NK60</accession>
<dbReference type="Gene3D" id="1.25.10.10">
    <property type="entry name" value="Leucine-rich Repeat Variant"/>
    <property type="match status" value="1"/>
</dbReference>
<evidence type="ECO:0000313" key="3">
    <source>
        <dbReference type="EMBL" id="MFC3957160.1"/>
    </source>
</evidence>
<proteinExistence type="predicted"/>
<feature type="region of interest" description="Disordered" evidence="2">
    <location>
        <begin position="166"/>
        <end position="200"/>
    </location>
</feature>
<sequence length="476" mass="51247">MSDGDADEGSADEAVPDVEELESTLAAVREAVDALETELEAAETEPDLDEVEATLDDVRADHESIEVPEPPDEPEDEDEEVPEDPYEAVREERDDLGDAIDDVESGIEDQRGPYAEDVVDEYGSARSDLSSTRWTAEGVDQLRPVVATARDETIAALGAADEAIAPVEESAFDVSDVDPSDGAEDEGDSTAASDDPGAVRSVVDDRIEDAVADLAATVEDAEAEIDAADLDPDDDAGTIATLLEIADDLHDGVDDATAWDDLEVREQLRREGFYDVLDHVKDFPPEWHALKVHQQQGNVEQILLALDSLDSDYMEGHCFEALEHLADPAAIDAMVQRANRRDERAIRVLGAIGESTEDVVDTLLDYVDTGDVAMRTTTMRALGQLGAEAAVQPIADQLADENPTVRSRAARSLGLIGDTRTIAPLADVLAGDETDSVRASAAWALRQIGTEDALEAVTPYADDRVYLVQAEAERAR</sequence>
<dbReference type="Proteomes" id="UP001595846">
    <property type="component" value="Unassembled WGS sequence"/>
</dbReference>
<dbReference type="GeneID" id="73904674"/>
<feature type="coiled-coil region" evidence="1">
    <location>
        <begin position="204"/>
        <end position="231"/>
    </location>
</feature>
<dbReference type="SUPFAM" id="SSF48371">
    <property type="entry name" value="ARM repeat"/>
    <property type="match status" value="1"/>
</dbReference>